<protein>
    <submittedName>
        <fullName evidence="3">Uncharacterized protein</fullName>
    </submittedName>
</protein>
<gene>
    <name evidence="3" type="ORF">D9756_010987</name>
</gene>
<accession>A0A8H5CRN1</accession>
<feature type="compositionally biased region" description="Polar residues" evidence="2">
    <location>
        <begin position="454"/>
        <end position="467"/>
    </location>
</feature>
<keyword evidence="4" id="KW-1185">Reference proteome</keyword>
<organism evidence="3 4">
    <name type="scientific">Leucocoprinus leucothites</name>
    <dbReference type="NCBI Taxonomy" id="201217"/>
    <lineage>
        <taxon>Eukaryota</taxon>
        <taxon>Fungi</taxon>
        <taxon>Dikarya</taxon>
        <taxon>Basidiomycota</taxon>
        <taxon>Agaricomycotina</taxon>
        <taxon>Agaricomycetes</taxon>
        <taxon>Agaricomycetidae</taxon>
        <taxon>Agaricales</taxon>
        <taxon>Agaricineae</taxon>
        <taxon>Agaricaceae</taxon>
        <taxon>Leucocoprinus</taxon>
    </lineage>
</organism>
<feature type="coiled-coil region" evidence="1">
    <location>
        <begin position="335"/>
        <end position="362"/>
    </location>
</feature>
<dbReference type="Proteomes" id="UP000559027">
    <property type="component" value="Unassembled WGS sequence"/>
</dbReference>
<keyword evidence="1" id="KW-0175">Coiled coil</keyword>
<feature type="region of interest" description="Disordered" evidence="2">
    <location>
        <begin position="420"/>
        <end position="486"/>
    </location>
</feature>
<feature type="region of interest" description="Disordered" evidence="2">
    <location>
        <begin position="673"/>
        <end position="694"/>
    </location>
</feature>
<dbReference type="AlphaFoldDB" id="A0A8H5CRN1"/>
<sequence>MELPEEYEVDNTTVQVLRSELERLSSVELGLKSELEGAQVLIAENMARKQQQRDSRADFVQSLTEQAEEHSRQCAKSRTQVIAFQDIIRRAEQSPLFSSSEGIAVYCMQNDSLNSNAGDRVDFSTTVALRGYPRVIRPRFKDLVPVGKLGETLEDILYYDAATTHFSSHSYYLPYTVEWCGPHAVLFTPTSAFNPIPMTWGPFSIPHAEDGKIYHLFLQRGLKIFYWGSYRLHRLQYHVLSDLDKRCMNRHLSQILEIATPRFTPREILRTFEQLVMDDVVPLECITFECIGFSHELYGRLAHRLERKDQLISPHPGIMNANHGQEDAQATREIAKLLGRELVSAKRRIKNLENQLQESKVLLNQPGGKQNYRTSEPVLQLQQEIEGYKQEQYRLIQQVSSLRSQARDAKKQIKEMSKLRKQFKSLENQRDKAREEAKKSKALYKDLKQHRNKLNANTDDASESNPEGNGPFSIMSALPPSPTRPRQGSLLPVIEGSFNPTKLCAYLMANLNTRRYTENSIIFPGRFSWCASPGGYHHALAFEPTHVFNIQTRSWEKGLLMESLYGMVRELFYVQKGKTYYAGTYKCIRFENSSIRLPDSEIEGLTSIAIAEAALSDEFSNAPSSVTHRGTLSKLYREGVLMVECMGLQCVGFNKQLYKELLAQYASNPAPKKRRRSLTVTGGATKKKRRLSVE</sequence>
<evidence type="ECO:0000256" key="2">
    <source>
        <dbReference type="SAM" id="MobiDB-lite"/>
    </source>
</evidence>
<feature type="compositionally biased region" description="Basic and acidic residues" evidence="2">
    <location>
        <begin position="427"/>
        <end position="449"/>
    </location>
</feature>
<reference evidence="3 4" key="1">
    <citation type="journal article" date="2020" name="ISME J.">
        <title>Uncovering the hidden diversity of litter-decomposition mechanisms in mushroom-forming fungi.</title>
        <authorList>
            <person name="Floudas D."/>
            <person name="Bentzer J."/>
            <person name="Ahren D."/>
            <person name="Johansson T."/>
            <person name="Persson P."/>
            <person name="Tunlid A."/>
        </authorList>
    </citation>
    <scope>NUCLEOTIDE SEQUENCE [LARGE SCALE GENOMIC DNA]</scope>
    <source>
        <strain evidence="3 4">CBS 146.42</strain>
    </source>
</reference>
<name>A0A8H5CRN1_9AGAR</name>
<evidence type="ECO:0000313" key="4">
    <source>
        <dbReference type="Proteomes" id="UP000559027"/>
    </source>
</evidence>
<feature type="compositionally biased region" description="Basic residues" evidence="2">
    <location>
        <begin position="685"/>
        <end position="694"/>
    </location>
</feature>
<evidence type="ECO:0000256" key="1">
    <source>
        <dbReference type="SAM" id="Coils"/>
    </source>
</evidence>
<comment type="caution">
    <text evidence="3">The sequence shown here is derived from an EMBL/GenBank/DDBJ whole genome shotgun (WGS) entry which is preliminary data.</text>
</comment>
<dbReference type="OrthoDB" id="3060478at2759"/>
<proteinExistence type="predicted"/>
<evidence type="ECO:0000313" key="3">
    <source>
        <dbReference type="EMBL" id="KAF5345397.1"/>
    </source>
</evidence>
<dbReference type="EMBL" id="JAACJO010000046">
    <property type="protein sequence ID" value="KAF5345397.1"/>
    <property type="molecule type" value="Genomic_DNA"/>
</dbReference>